<dbReference type="PANTHER" id="PTHR48050">
    <property type="entry name" value="STEROL 3-BETA-GLUCOSYLTRANSFERASE"/>
    <property type="match status" value="1"/>
</dbReference>
<proteinExistence type="predicted"/>
<dbReference type="PANTHER" id="PTHR48050:SF13">
    <property type="entry name" value="STEROL 3-BETA-GLUCOSYLTRANSFERASE UGT80A2"/>
    <property type="match status" value="1"/>
</dbReference>
<dbReference type="AlphaFoldDB" id="A0A9W6X037"/>
<comment type="caution">
    <text evidence="1">The sequence shown here is derived from an EMBL/GenBank/DDBJ whole genome shotgun (WGS) entry which is preliminary data.</text>
</comment>
<keyword evidence="2" id="KW-1185">Reference proteome</keyword>
<name>A0A9W6X037_9STRA</name>
<dbReference type="InterPro" id="IPR050426">
    <property type="entry name" value="Glycosyltransferase_28"/>
</dbReference>
<protein>
    <submittedName>
        <fullName evidence="1">Unnamed protein product</fullName>
    </submittedName>
</protein>
<evidence type="ECO:0000313" key="1">
    <source>
        <dbReference type="EMBL" id="GMF24938.1"/>
    </source>
</evidence>
<dbReference type="EMBL" id="BSXW01000537">
    <property type="protein sequence ID" value="GMF24938.1"/>
    <property type="molecule type" value="Genomic_DNA"/>
</dbReference>
<reference evidence="1" key="1">
    <citation type="submission" date="2023-04" db="EMBL/GenBank/DDBJ databases">
        <title>Phytophthora lilii NBRC 32176.</title>
        <authorList>
            <person name="Ichikawa N."/>
            <person name="Sato H."/>
            <person name="Tonouchi N."/>
        </authorList>
    </citation>
    <scope>NUCLEOTIDE SEQUENCE</scope>
    <source>
        <strain evidence="1">NBRC 32176</strain>
    </source>
</reference>
<dbReference type="Gene3D" id="3.40.50.2000">
    <property type="entry name" value="Glycogen Phosphorylase B"/>
    <property type="match status" value="2"/>
</dbReference>
<evidence type="ECO:0000313" key="2">
    <source>
        <dbReference type="Proteomes" id="UP001165083"/>
    </source>
</evidence>
<dbReference type="FunFam" id="3.40.50.2000:FF:000163">
    <property type="entry name" value="Sterol 3-beta-glucosyltransferase"/>
    <property type="match status" value="1"/>
</dbReference>
<dbReference type="OrthoDB" id="5835829at2759"/>
<accession>A0A9W6X037</accession>
<dbReference type="SUPFAM" id="SSF53756">
    <property type="entry name" value="UDP-Glycosyltransferase/glycogen phosphorylase"/>
    <property type="match status" value="1"/>
</dbReference>
<organism evidence="1 2">
    <name type="scientific">Phytophthora lilii</name>
    <dbReference type="NCBI Taxonomy" id="2077276"/>
    <lineage>
        <taxon>Eukaryota</taxon>
        <taxon>Sar</taxon>
        <taxon>Stramenopiles</taxon>
        <taxon>Oomycota</taxon>
        <taxon>Peronosporomycetes</taxon>
        <taxon>Peronosporales</taxon>
        <taxon>Peronosporaceae</taxon>
        <taxon>Phytophthora</taxon>
    </lineage>
</organism>
<gene>
    <name evidence="1" type="ORF">Plil01_001025400</name>
</gene>
<sequence length="908" mass="99948">MFCDLDHERIATRWIDRDRLKLCDRCARIVSERPENAGMKMKSYHCVDYTARGPDSTLAGASSGTGAFIHEFTGAYTGIVREPVKGFSENGMVGGAIGTLKGVGGFLVRPTLGLVHFTDRVVTGHINAHREEAEQRHSSMFDRSFMSAIGVQKGLADSHSSSTEGNGVDNVIFTSQHKRKKMLRSIKDIVDIYNVKYQAVLELRKSQTALSAEYNPFFPRDRTRSSSVKRVDLRCNDMPSNHPALLKARLTPVGDVDIWINATNADADIIKTNSITQWREFAAYQRGKAVHAQRANMNGKPSILPPMNVCLAAIGTWDSGIKQFAAVGLKLAAHGNRVRLAADERFRSNIVALGLEFYPLADAPDSVQECARLIHDAQVSSLDADSGRSSFGALQTFRELIYSLWPAAYGADPHGSGPNKPGEHFRADALLWHPLLLGHVHVAQRLGIPLQCASLEPLSPTFEFPHVLSSLAGSDGAATMTPRQSNLLSYGAVDATLNHGSVADVLTQFRSFIGLTDRLNRPDPLVQWEVPHVYLYNPAFLSKPLDWGEELTVVGHVTLRDEFREIPHALSQFAFSSSSSPPAIYFGVATRHLAFGAFEDLVRKINLAAQQLRVRVIVQARDSDGATCSPYRSESVYLIEAVVPYAQLFPHVAATIHWGEPDILAEGLMAGKPVAVCGSHPSQHFTAHLCQRLGVGIAPIDPMISTVESLVSSFQQLLQPGFRANAQAFARTFDPDRALDTAVQSFYSNLPLDAMVCDVDPSKLARVFDSHHMLKLSLEAYLAVQPVRDESKGFVPYKPLRYDGFCPPVFSIHGNPGEIPRDVKPPRDIDAVAMAVEVLNAQDERRSSEMTRQSSASSAGSVVARVVDTEVFWTTREEEEVIRKATNAAYERLVKPQGQRKRDKFAHI</sequence>
<dbReference type="Proteomes" id="UP001165083">
    <property type="component" value="Unassembled WGS sequence"/>
</dbReference>